<reference evidence="6 7" key="1">
    <citation type="journal article" date="2020" name="Nat. Commun.">
        <title>Genome of Tripterygium wilfordii and identification of cytochrome P450 involved in triptolide biosynthesis.</title>
        <authorList>
            <person name="Tu L."/>
            <person name="Su P."/>
            <person name="Zhang Z."/>
            <person name="Gao L."/>
            <person name="Wang J."/>
            <person name="Hu T."/>
            <person name="Zhou J."/>
            <person name="Zhang Y."/>
            <person name="Zhao Y."/>
            <person name="Liu Y."/>
            <person name="Song Y."/>
            <person name="Tong Y."/>
            <person name="Lu Y."/>
            <person name="Yang J."/>
            <person name="Xu C."/>
            <person name="Jia M."/>
            <person name="Peters R.J."/>
            <person name="Huang L."/>
            <person name="Gao W."/>
        </authorList>
    </citation>
    <scope>NUCLEOTIDE SEQUENCE [LARGE SCALE GENOMIC DNA]</scope>
    <source>
        <strain evidence="7">cv. XIE 37</strain>
        <tissue evidence="6">Leaf</tissue>
    </source>
</reference>
<dbReference type="Proteomes" id="UP000593562">
    <property type="component" value="Unassembled WGS sequence"/>
</dbReference>
<dbReference type="InterPro" id="IPR006501">
    <property type="entry name" value="Pectinesterase_inhib_dom"/>
</dbReference>
<dbReference type="Gene3D" id="1.20.140.40">
    <property type="entry name" value="Invertase/pectin methylesterase inhibitor family protein"/>
    <property type="match status" value="1"/>
</dbReference>
<evidence type="ECO:0000256" key="4">
    <source>
        <dbReference type="SAM" id="SignalP"/>
    </source>
</evidence>
<feature type="chain" id="PRO_5029526147" evidence="4">
    <location>
        <begin position="31"/>
        <end position="188"/>
    </location>
</feature>
<feature type="signal peptide" evidence="4">
    <location>
        <begin position="1"/>
        <end position="30"/>
    </location>
</feature>
<dbReference type="FunCoup" id="A0A7J7CBV7">
    <property type="interactions" value="324"/>
</dbReference>
<dbReference type="SUPFAM" id="SSF101148">
    <property type="entry name" value="Plant invertase/pectin methylesterase inhibitor"/>
    <property type="match status" value="1"/>
</dbReference>
<dbReference type="GO" id="GO:0004857">
    <property type="term" value="F:enzyme inhibitor activity"/>
    <property type="evidence" value="ECO:0007669"/>
    <property type="project" value="InterPro"/>
</dbReference>
<dbReference type="OrthoDB" id="1915198at2759"/>
<dbReference type="PANTHER" id="PTHR35357">
    <property type="entry name" value="OS02G0537100 PROTEIN"/>
    <property type="match status" value="1"/>
</dbReference>
<dbReference type="Pfam" id="PF04043">
    <property type="entry name" value="PMEI"/>
    <property type="match status" value="1"/>
</dbReference>
<dbReference type="GO" id="GO:0005576">
    <property type="term" value="C:extracellular region"/>
    <property type="evidence" value="ECO:0007669"/>
    <property type="project" value="UniProtKB-ARBA"/>
</dbReference>
<dbReference type="PANTHER" id="PTHR35357:SF17">
    <property type="entry name" value="PECTINESTERASE INHIBITOR 12"/>
    <property type="match status" value="1"/>
</dbReference>
<comment type="similarity">
    <text evidence="3">Belongs to the PMEI family.</text>
</comment>
<evidence type="ECO:0000256" key="3">
    <source>
        <dbReference type="ARBA" id="ARBA00038471"/>
    </source>
</evidence>
<evidence type="ECO:0000256" key="1">
    <source>
        <dbReference type="ARBA" id="ARBA00022729"/>
    </source>
</evidence>
<dbReference type="InterPro" id="IPR035513">
    <property type="entry name" value="Invertase/methylesterase_inhib"/>
</dbReference>
<name>A0A7J7CBV7_TRIWF</name>
<dbReference type="InterPro" id="IPR034088">
    <property type="entry name" value="Pla_a_1-like"/>
</dbReference>
<comment type="caution">
    <text evidence="6">The sequence shown here is derived from an EMBL/GenBank/DDBJ whole genome shotgun (WGS) entry which is preliminary data.</text>
</comment>
<keyword evidence="2" id="KW-1015">Disulfide bond</keyword>
<dbReference type="InParanoid" id="A0A7J7CBV7"/>
<keyword evidence="1 4" id="KW-0732">Signal</keyword>
<dbReference type="NCBIfam" id="TIGR01614">
    <property type="entry name" value="PME_inhib"/>
    <property type="match status" value="1"/>
</dbReference>
<proteinExistence type="inferred from homology"/>
<dbReference type="CDD" id="cd15795">
    <property type="entry name" value="PMEI-Pla_a_1_like"/>
    <property type="match status" value="1"/>
</dbReference>
<evidence type="ECO:0000259" key="5">
    <source>
        <dbReference type="SMART" id="SM00856"/>
    </source>
</evidence>
<sequence length="188" mass="21165">MWLNFSSSSSSSFSLLMFLLFLFTFHALAAQDIINTTCQKCSQHDPKIDYNFCVTSLQADPRTRSADLRKLGLISIKLLAHNLTTTRQSIEGMLKKKKINDPHIRACLNDCLELYSDAIDTIEQSNKDYKSKHYEDANMDISSVMDASTTCEHGFKEKDGASSPLTKRNNNVFQLSAIALSIINMLRS</sequence>
<protein>
    <submittedName>
        <fullName evidence="6">Plant invertase/pectin methylesterase inhibitor superfamily protein</fullName>
    </submittedName>
</protein>
<accession>A0A7J7CBV7</accession>
<dbReference type="SMART" id="SM00856">
    <property type="entry name" value="PMEI"/>
    <property type="match status" value="1"/>
</dbReference>
<feature type="domain" description="Pectinesterase inhibitor" evidence="5">
    <location>
        <begin position="29"/>
        <end position="182"/>
    </location>
</feature>
<gene>
    <name evidence="6" type="ORF">HS088_TW18G00250</name>
</gene>
<organism evidence="6 7">
    <name type="scientific">Tripterygium wilfordii</name>
    <name type="common">Thunder God vine</name>
    <dbReference type="NCBI Taxonomy" id="458696"/>
    <lineage>
        <taxon>Eukaryota</taxon>
        <taxon>Viridiplantae</taxon>
        <taxon>Streptophyta</taxon>
        <taxon>Embryophyta</taxon>
        <taxon>Tracheophyta</taxon>
        <taxon>Spermatophyta</taxon>
        <taxon>Magnoliopsida</taxon>
        <taxon>eudicotyledons</taxon>
        <taxon>Gunneridae</taxon>
        <taxon>Pentapetalae</taxon>
        <taxon>rosids</taxon>
        <taxon>fabids</taxon>
        <taxon>Celastrales</taxon>
        <taxon>Celastraceae</taxon>
        <taxon>Tripterygium</taxon>
    </lineage>
</organism>
<dbReference type="FunFam" id="1.20.140.40:FF:000002">
    <property type="entry name" value="Putative invertase inhibitor"/>
    <property type="match status" value="1"/>
</dbReference>
<dbReference type="EMBL" id="JAAARO010000018">
    <property type="protein sequence ID" value="KAF5731570.1"/>
    <property type="molecule type" value="Genomic_DNA"/>
</dbReference>
<keyword evidence="7" id="KW-1185">Reference proteome</keyword>
<evidence type="ECO:0000313" key="6">
    <source>
        <dbReference type="EMBL" id="KAF5731570.1"/>
    </source>
</evidence>
<evidence type="ECO:0000313" key="7">
    <source>
        <dbReference type="Proteomes" id="UP000593562"/>
    </source>
</evidence>
<dbReference type="AlphaFoldDB" id="A0A7J7CBV7"/>
<evidence type="ECO:0000256" key="2">
    <source>
        <dbReference type="ARBA" id="ARBA00023157"/>
    </source>
</evidence>